<dbReference type="InterPro" id="IPR029072">
    <property type="entry name" value="YebC-like"/>
</dbReference>
<dbReference type="GO" id="GO:0005739">
    <property type="term" value="C:mitochondrion"/>
    <property type="evidence" value="ECO:0007669"/>
    <property type="project" value="TreeGrafter"/>
</dbReference>
<accession>A0A2Y9D4C3</accession>
<dbReference type="PANTHER" id="PTHR12532:SF0">
    <property type="entry name" value="TRANSLATIONAL ACTIVATOR OF CYTOCHROME C OXIDASE 1"/>
    <property type="match status" value="1"/>
</dbReference>
<evidence type="ECO:0000313" key="2">
    <source>
        <dbReference type="Proteomes" id="UP000009046"/>
    </source>
</evidence>
<dbReference type="VEuPathDB" id="VectorBase:PHUM628083"/>
<dbReference type="SUPFAM" id="SSF75625">
    <property type="entry name" value="YebC-like"/>
    <property type="match status" value="1"/>
</dbReference>
<dbReference type="EnsemblMetazoa" id="PHUM628083-RA">
    <property type="protein sequence ID" value="PHUM628083-PA"/>
    <property type="gene ID" value="PHUM628083"/>
</dbReference>
<dbReference type="Proteomes" id="UP000009046">
    <property type="component" value="Unassembled WGS sequence"/>
</dbReference>
<dbReference type="InParanoid" id="A0A2Y9D4C3"/>
<proteinExistence type="predicted"/>
<keyword evidence="2" id="KW-1185">Reference proteome</keyword>
<dbReference type="PANTHER" id="PTHR12532">
    <property type="entry name" value="TRANSLATIONAL ACTIVATOR OF CYTOCHROME C OXIDASE 1"/>
    <property type="match status" value="1"/>
</dbReference>
<sequence length="328" mass="37949">MIRKCNKFNSCIIKNVNNNTKECSNEKNNNNIIIIKKKRKKNLLSDKIIIKKNNNNNNKCVINTSWGSLMRKTKNDDNNNNNVNVNEKKPYPSLSAGAIKNKISFIKLFDYKQKGDSNEINNNNDKKFNYDDDEKKLSEVNNTNTNTNTNNDVNVDDVLMKKKLFKIRGPNDTGFLIEVYVKDEKEVKNQLFKLNGNRFKFDSTIINLFKKKCFLTGKLPSNTKDKTRLSKIHGIASGCENVYQINDSGEFLFINSLENVDRAKRILEKFHYCLSQTIYKFQPISNVKTNDRLTEICQDFIKSVRNLPKVLSVTHNLQLNTDDVNKII</sequence>
<reference evidence="1" key="1">
    <citation type="submission" date="2020-05" db="UniProtKB">
        <authorList>
            <consortium name="EnsemblMetazoa"/>
        </authorList>
    </citation>
    <scope>IDENTIFICATION</scope>
    <source>
        <strain evidence="1">USDA</strain>
    </source>
</reference>
<dbReference type="Gene3D" id="3.30.70.980">
    <property type="match status" value="2"/>
</dbReference>
<dbReference type="InterPro" id="IPR002876">
    <property type="entry name" value="Transcrip_reg_TACO1-like"/>
</dbReference>
<dbReference type="InterPro" id="IPR026564">
    <property type="entry name" value="Transcrip_reg_TACO1-like_dom3"/>
</dbReference>
<dbReference type="AlphaFoldDB" id="A0A2Y9D4C3"/>
<protein>
    <submittedName>
        <fullName evidence="1">Uncharacterized protein</fullName>
    </submittedName>
</protein>
<evidence type="ECO:0000313" key="1">
    <source>
        <dbReference type="EnsemblMetazoa" id="PHUM628083-PA"/>
    </source>
</evidence>
<organism evidence="1 2">
    <name type="scientific">Pediculus humanus subsp. corporis</name>
    <name type="common">Body louse</name>
    <dbReference type="NCBI Taxonomy" id="121224"/>
    <lineage>
        <taxon>Eukaryota</taxon>
        <taxon>Metazoa</taxon>
        <taxon>Ecdysozoa</taxon>
        <taxon>Arthropoda</taxon>
        <taxon>Hexapoda</taxon>
        <taxon>Insecta</taxon>
        <taxon>Pterygota</taxon>
        <taxon>Neoptera</taxon>
        <taxon>Paraneoptera</taxon>
        <taxon>Psocodea</taxon>
        <taxon>Troctomorpha</taxon>
        <taxon>Phthiraptera</taxon>
        <taxon>Anoplura</taxon>
        <taxon>Pediculidae</taxon>
        <taxon>Pediculus</taxon>
    </lineage>
</organism>
<name>A0A2Y9D4C3_PEDHC</name>
<dbReference type="EMBL" id="AAZO01006539">
    <property type="status" value="NOT_ANNOTATED_CDS"/>
    <property type="molecule type" value="Genomic_DNA"/>
</dbReference>